<reference evidence="2 3" key="1">
    <citation type="journal article" date="2019" name="Int. J. Syst. Evol. Microbiol.">
        <title>The Global Catalogue of Microorganisms (GCM) 10K type strain sequencing project: providing services to taxonomists for standard genome sequencing and annotation.</title>
        <authorList>
            <consortium name="The Broad Institute Genomics Platform"/>
            <consortium name="The Broad Institute Genome Sequencing Center for Infectious Disease"/>
            <person name="Wu L."/>
            <person name="Ma J."/>
        </authorList>
    </citation>
    <scope>NUCLEOTIDE SEQUENCE [LARGE SCALE GENOMIC DNA]</scope>
    <source>
        <strain evidence="2 3">JCM 14969</strain>
    </source>
</reference>
<dbReference type="Gene3D" id="2.160.20.80">
    <property type="entry name" value="E3 ubiquitin-protein ligase SopA"/>
    <property type="match status" value="1"/>
</dbReference>
<feature type="region of interest" description="Disordered" evidence="1">
    <location>
        <begin position="357"/>
        <end position="397"/>
    </location>
</feature>
<evidence type="ECO:0000313" key="2">
    <source>
        <dbReference type="EMBL" id="GAA1593472.1"/>
    </source>
</evidence>
<organism evidence="2 3">
    <name type="scientific">Kribbella sancticallisti</name>
    <dbReference type="NCBI Taxonomy" id="460087"/>
    <lineage>
        <taxon>Bacteria</taxon>
        <taxon>Bacillati</taxon>
        <taxon>Actinomycetota</taxon>
        <taxon>Actinomycetes</taxon>
        <taxon>Propionibacteriales</taxon>
        <taxon>Kribbellaceae</taxon>
        <taxon>Kribbella</taxon>
    </lineage>
</organism>
<dbReference type="EMBL" id="BAAAOS010000039">
    <property type="protein sequence ID" value="GAA1593472.1"/>
    <property type="molecule type" value="Genomic_DNA"/>
</dbReference>
<dbReference type="Proteomes" id="UP001500393">
    <property type="component" value="Unassembled WGS sequence"/>
</dbReference>
<evidence type="ECO:0000313" key="3">
    <source>
        <dbReference type="Proteomes" id="UP001500393"/>
    </source>
</evidence>
<protein>
    <submittedName>
        <fullName evidence="2">Pentapeptide repeat-containing protein</fullName>
    </submittedName>
</protein>
<keyword evidence="3" id="KW-1185">Reference proteome</keyword>
<sequence length="397" mass="43376">MVGFISVFAWLGLAQLFSRRWPWELTGPAPSQSDIFKLALGMAAAVGATVALVVNYRRQNHLEVDSAGQRDQIRLLTERFGAAAAQLGGEQAAVRLAGVFALAALADEWEERRQQCIDVLCGYLRLPYVGEPPAGHPELIVEQQSSADGLRQRSATTSYRAGEREVRQAIVNTITEHLQADARISWSSYDFDFDGATLVNASFHGAVFAGARTSFYATTFVGLRTTFNRACFVGKSVWFIKAEFRTGDTDFTKVDFRPANRIWFAGASFLGDCSFDLSTFDSPTVGFDLVTFTGSETDFFGVTFPGSGVTFTGALFDSARTSFENTRFGSHARVESPDHPLSAAHFATAGKVNWGSRGITPGWRPTSRRTDEERARLNDSLFWPSKKSPPSAAAPAS</sequence>
<feature type="compositionally biased region" description="Basic and acidic residues" evidence="1">
    <location>
        <begin position="368"/>
        <end position="377"/>
    </location>
</feature>
<accession>A0ABN2E1N1</accession>
<name>A0ABN2E1N1_9ACTN</name>
<comment type="caution">
    <text evidence="2">The sequence shown here is derived from an EMBL/GenBank/DDBJ whole genome shotgun (WGS) entry which is preliminary data.</text>
</comment>
<evidence type="ECO:0000256" key="1">
    <source>
        <dbReference type="SAM" id="MobiDB-lite"/>
    </source>
</evidence>
<gene>
    <name evidence="2" type="ORF">GCM10009789_54380</name>
</gene>
<proteinExistence type="predicted"/>
<feature type="compositionally biased region" description="Low complexity" evidence="1">
    <location>
        <begin position="384"/>
        <end position="397"/>
    </location>
</feature>